<sequence length="59" mass="6756">MAGFNIYTILFFDGEIRFESDATDKAGNKTLFHFTFFNQGQLQLRQLLEQSPMAAPPLQ</sequence>
<gene>
    <name evidence="1" type="ORF">EPL05_19880</name>
</gene>
<reference evidence="1 2" key="1">
    <citation type="submission" date="2019-01" db="EMBL/GenBank/DDBJ databases">
        <title>Mucilaginibacter antarcticum sp. nov., isolated from antarctic soil.</title>
        <authorList>
            <person name="Yan Y.-Q."/>
            <person name="Du Z.-J."/>
        </authorList>
    </citation>
    <scope>NUCLEOTIDE SEQUENCE [LARGE SCALE GENOMIC DNA]</scope>
    <source>
        <strain evidence="1 2">F01003</strain>
    </source>
</reference>
<name>A0A444MIC0_9SPHI</name>
<evidence type="ECO:0000313" key="1">
    <source>
        <dbReference type="EMBL" id="RWY47854.1"/>
    </source>
</evidence>
<keyword evidence="2" id="KW-1185">Reference proteome</keyword>
<accession>A0A444MIC0</accession>
<comment type="caution">
    <text evidence="1">The sequence shown here is derived from an EMBL/GenBank/DDBJ whole genome shotgun (WGS) entry which is preliminary data.</text>
</comment>
<proteinExistence type="predicted"/>
<dbReference type="AlphaFoldDB" id="A0A444MIC0"/>
<dbReference type="EMBL" id="SBIW01000012">
    <property type="protein sequence ID" value="RWY47854.1"/>
    <property type="molecule type" value="Genomic_DNA"/>
</dbReference>
<dbReference type="RefSeq" id="WP_128535748.1">
    <property type="nucleotide sequence ID" value="NZ_SBIW01000012.1"/>
</dbReference>
<evidence type="ECO:0000313" key="2">
    <source>
        <dbReference type="Proteomes" id="UP000286701"/>
    </source>
</evidence>
<organism evidence="1 2">
    <name type="scientific">Mucilaginibacter gilvus</name>
    <dbReference type="NCBI Taxonomy" id="2305909"/>
    <lineage>
        <taxon>Bacteria</taxon>
        <taxon>Pseudomonadati</taxon>
        <taxon>Bacteroidota</taxon>
        <taxon>Sphingobacteriia</taxon>
        <taxon>Sphingobacteriales</taxon>
        <taxon>Sphingobacteriaceae</taxon>
        <taxon>Mucilaginibacter</taxon>
    </lineage>
</organism>
<dbReference type="Proteomes" id="UP000286701">
    <property type="component" value="Unassembled WGS sequence"/>
</dbReference>
<protein>
    <submittedName>
        <fullName evidence="1">Uncharacterized protein</fullName>
    </submittedName>
</protein>